<comment type="caution">
    <text evidence="9">The sequence shown here is derived from an EMBL/GenBank/DDBJ whole genome shotgun (WGS) entry which is preliminary data.</text>
</comment>
<evidence type="ECO:0000256" key="4">
    <source>
        <dbReference type="ARBA" id="ARBA00022692"/>
    </source>
</evidence>
<evidence type="ECO:0000256" key="2">
    <source>
        <dbReference type="ARBA" id="ARBA00022448"/>
    </source>
</evidence>
<dbReference type="GO" id="GO:0008324">
    <property type="term" value="F:monoatomic cation transmembrane transporter activity"/>
    <property type="evidence" value="ECO:0007669"/>
    <property type="project" value="InterPro"/>
</dbReference>
<dbReference type="PANTHER" id="PTHR32024">
    <property type="entry name" value="TRK SYSTEM POTASSIUM UPTAKE PROTEIN TRKG-RELATED"/>
    <property type="match status" value="1"/>
</dbReference>
<dbReference type="RefSeq" id="WP_237601419.1">
    <property type="nucleotide sequence ID" value="NZ_JAIRBA010000002.1"/>
</dbReference>
<gene>
    <name evidence="9" type="ORF">K8089_01095</name>
</gene>
<dbReference type="EMBL" id="JAIRBA010000002">
    <property type="protein sequence ID" value="MCG2417599.1"/>
    <property type="molecule type" value="Genomic_DNA"/>
</dbReference>
<evidence type="ECO:0000256" key="7">
    <source>
        <dbReference type="ARBA" id="ARBA00023136"/>
    </source>
</evidence>
<reference evidence="9" key="1">
    <citation type="submission" date="2021-09" db="EMBL/GenBank/DDBJ databases">
        <title>Genome of Aequorivita sp. strain F47161.</title>
        <authorList>
            <person name="Wang Y."/>
        </authorList>
    </citation>
    <scope>NUCLEOTIDE SEQUENCE</scope>
    <source>
        <strain evidence="9">F47161</strain>
    </source>
</reference>
<evidence type="ECO:0000313" key="10">
    <source>
        <dbReference type="Proteomes" id="UP001139461"/>
    </source>
</evidence>
<keyword evidence="2" id="KW-0813">Transport</keyword>
<feature type="transmembrane region" description="Helical" evidence="8">
    <location>
        <begin position="73"/>
        <end position="93"/>
    </location>
</feature>
<dbReference type="InterPro" id="IPR003445">
    <property type="entry name" value="Cat_transpt"/>
</dbReference>
<organism evidence="9 10">
    <name type="scientific">Aequorivita vitellina</name>
    <dbReference type="NCBI Taxonomy" id="2874475"/>
    <lineage>
        <taxon>Bacteria</taxon>
        <taxon>Pseudomonadati</taxon>
        <taxon>Bacteroidota</taxon>
        <taxon>Flavobacteriia</taxon>
        <taxon>Flavobacteriales</taxon>
        <taxon>Flavobacteriaceae</taxon>
        <taxon>Aequorivita</taxon>
    </lineage>
</organism>
<feature type="transmembrane region" description="Helical" evidence="8">
    <location>
        <begin position="393"/>
        <end position="411"/>
    </location>
</feature>
<sequence>MSLWKKTSLTNIVVWFLDLGLLAFLIFDFGFENFQDFRKYKLIVLPSLLLALIAFNSYKYYKYRKDSEVNRSSRISLLILLLLIVLEIIMISANYETSLVETFFNARYVIEYGLLFYFFIRLTLLLRRVYSMYFNPAILFVGSFAIIALAGTFLLMLPSATTHGITFTDALFTATSATAVTGLIVLDTAKDFTPFGQSIIMVLFQIGGLGMLTFTSFFAYFFKSGASFKESLYMKDILGHDKLNSVMRTVMQIVVFSLILEGIGAFLIYQSLSHIDSYSSRGFFAVFHAISAYCNAGFSLASDGLMDTGLRFNYYMQWVLMGLIIFGGLGYHIAYNVIQYFKKFVTNIFSKRDDRLFISRVINLNTKIVLYTTLILIVAGTTFFLFSEQQTNLLPHTTAFGKFTTAMFSSVTSRTAGFSTVDMTNFTIPGVLFMIFLMWIGASPASTGGGIKTSTFALATLNIFAIARDKKYIEIGTRRIAVEAVHRAFAIISISLGSIGMGVLLLLIFNPEFSLLQIAFEVFSAFSTVGLSMGITSQLSEYSKYVVIFLMFFGRIGLLNLMIGLLKSVAKTDYTYPEENILIN</sequence>
<feature type="transmembrane region" description="Helical" evidence="8">
    <location>
        <begin position="281"/>
        <end position="302"/>
    </location>
</feature>
<protein>
    <submittedName>
        <fullName evidence="9">Potassium transporter</fullName>
    </submittedName>
</protein>
<dbReference type="GO" id="GO:0030001">
    <property type="term" value="P:metal ion transport"/>
    <property type="evidence" value="ECO:0007669"/>
    <property type="project" value="UniProtKB-ARBA"/>
</dbReference>
<evidence type="ECO:0000256" key="8">
    <source>
        <dbReference type="SAM" id="Phobius"/>
    </source>
</evidence>
<dbReference type="PANTHER" id="PTHR32024:SF1">
    <property type="entry name" value="KTR SYSTEM POTASSIUM UPTAKE PROTEIN B"/>
    <property type="match status" value="1"/>
</dbReference>
<keyword evidence="6" id="KW-0406">Ion transport</keyword>
<evidence type="ECO:0000256" key="6">
    <source>
        <dbReference type="ARBA" id="ARBA00023065"/>
    </source>
</evidence>
<dbReference type="GO" id="GO:0005886">
    <property type="term" value="C:plasma membrane"/>
    <property type="evidence" value="ECO:0007669"/>
    <property type="project" value="UniProtKB-SubCell"/>
</dbReference>
<feature type="transmembrane region" description="Helical" evidence="8">
    <location>
        <begin position="105"/>
        <end position="126"/>
    </location>
</feature>
<keyword evidence="5 8" id="KW-1133">Transmembrane helix</keyword>
<evidence type="ECO:0000256" key="3">
    <source>
        <dbReference type="ARBA" id="ARBA00022475"/>
    </source>
</evidence>
<feature type="transmembrane region" description="Helical" evidence="8">
    <location>
        <begin position="515"/>
        <end position="533"/>
    </location>
</feature>
<keyword evidence="7 8" id="KW-0472">Membrane</keyword>
<accession>A0A9X1QVX4</accession>
<feature type="transmembrane region" description="Helical" evidence="8">
    <location>
        <begin position="368"/>
        <end position="387"/>
    </location>
</feature>
<keyword evidence="4 8" id="KW-0812">Transmembrane</keyword>
<feature type="transmembrane region" description="Helical" evidence="8">
    <location>
        <begin position="545"/>
        <end position="566"/>
    </location>
</feature>
<keyword evidence="3" id="KW-1003">Cell membrane</keyword>
<feature type="transmembrane region" description="Helical" evidence="8">
    <location>
        <begin position="423"/>
        <end position="442"/>
    </location>
</feature>
<comment type="subcellular location">
    <subcellularLocation>
        <location evidence="1">Cell membrane</location>
        <topology evidence="1">Multi-pass membrane protein</topology>
    </subcellularLocation>
</comment>
<dbReference type="AlphaFoldDB" id="A0A9X1QVX4"/>
<feature type="transmembrane region" description="Helical" evidence="8">
    <location>
        <begin position="43"/>
        <end position="61"/>
    </location>
</feature>
<evidence type="ECO:0000313" key="9">
    <source>
        <dbReference type="EMBL" id="MCG2417599.1"/>
    </source>
</evidence>
<feature type="transmembrane region" description="Helical" evidence="8">
    <location>
        <begin position="198"/>
        <end position="222"/>
    </location>
</feature>
<feature type="transmembrane region" description="Helical" evidence="8">
    <location>
        <begin position="448"/>
        <end position="467"/>
    </location>
</feature>
<dbReference type="Proteomes" id="UP001139461">
    <property type="component" value="Unassembled WGS sequence"/>
</dbReference>
<feature type="transmembrane region" description="Helical" evidence="8">
    <location>
        <begin position="138"/>
        <end position="158"/>
    </location>
</feature>
<evidence type="ECO:0000256" key="5">
    <source>
        <dbReference type="ARBA" id="ARBA00022989"/>
    </source>
</evidence>
<proteinExistence type="predicted"/>
<feature type="transmembrane region" description="Helical" evidence="8">
    <location>
        <begin position="164"/>
        <end position="186"/>
    </location>
</feature>
<feature type="transmembrane region" description="Helical" evidence="8">
    <location>
        <begin position="250"/>
        <end position="269"/>
    </location>
</feature>
<dbReference type="Pfam" id="PF02386">
    <property type="entry name" value="TrkH"/>
    <property type="match status" value="1"/>
</dbReference>
<name>A0A9X1QVX4_9FLAO</name>
<keyword evidence="10" id="KW-1185">Reference proteome</keyword>
<feature type="transmembrane region" description="Helical" evidence="8">
    <location>
        <begin position="488"/>
        <end position="509"/>
    </location>
</feature>
<evidence type="ECO:0000256" key="1">
    <source>
        <dbReference type="ARBA" id="ARBA00004651"/>
    </source>
</evidence>
<feature type="transmembrane region" description="Helical" evidence="8">
    <location>
        <begin position="314"/>
        <end position="334"/>
    </location>
</feature>
<feature type="transmembrane region" description="Helical" evidence="8">
    <location>
        <begin position="12"/>
        <end position="31"/>
    </location>
</feature>